<dbReference type="Gene3D" id="1.10.260.40">
    <property type="entry name" value="lambda repressor-like DNA-binding domains"/>
    <property type="match status" value="1"/>
</dbReference>
<dbReference type="CDD" id="cd00093">
    <property type="entry name" value="HTH_XRE"/>
    <property type="match status" value="1"/>
</dbReference>
<protein>
    <recommendedName>
        <fullName evidence="1">HTH cro/C1-type domain-containing protein</fullName>
    </recommendedName>
</protein>
<dbReference type="InterPro" id="IPR001387">
    <property type="entry name" value="Cro/C1-type_HTH"/>
</dbReference>
<dbReference type="KEGG" id="lpav:PLANPX_4835"/>
<dbReference type="SUPFAM" id="SSF47413">
    <property type="entry name" value="lambda repressor-like DNA-binding domains"/>
    <property type="match status" value="1"/>
</dbReference>
<dbReference type="PROSITE" id="PS50943">
    <property type="entry name" value="HTH_CROC1"/>
    <property type="match status" value="1"/>
</dbReference>
<feature type="domain" description="HTH cro/C1-type" evidence="1">
    <location>
        <begin position="17"/>
        <end position="71"/>
    </location>
</feature>
<dbReference type="SMART" id="SM00530">
    <property type="entry name" value="HTH_XRE"/>
    <property type="match status" value="1"/>
</dbReference>
<reference evidence="3" key="1">
    <citation type="submission" date="2019-10" db="EMBL/GenBank/DDBJ databases">
        <title>Lacipirellula parvula gen. nov., sp. nov., representing a lineage of planctomycetes widespread in freshwater anoxic habitats, and description of the family Lacipirellulaceae.</title>
        <authorList>
            <person name="Dedysh S.N."/>
            <person name="Kulichevskaya I.S."/>
            <person name="Beletsky A.V."/>
            <person name="Rakitin A.L."/>
            <person name="Mardanov A.V."/>
            <person name="Ivanova A.A."/>
            <person name="Saltykova V.X."/>
            <person name="Rijpstra W.I.C."/>
            <person name="Sinninghe Damste J.S."/>
            <person name="Ravin N.V."/>
        </authorList>
    </citation>
    <scope>NUCLEOTIDE SEQUENCE [LARGE SCALE GENOMIC DNA]</scope>
    <source>
        <strain evidence="3">PX69</strain>
    </source>
</reference>
<sequence length="78" mass="8907">MAKSRHTAKYERLLTELRAARKRAGVTQVQAAKHFRTHASFVSKVESGERRIDVVELSDFCKIYQIKLVDFLKSAGID</sequence>
<dbReference type="RefSeq" id="WP_152100644.1">
    <property type="nucleotide sequence ID" value="NZ_AP021861.1"/>
</dbReference>
<dbReference type="EMBL" id="AP021861">
    <property type="protein sequence ID" value="BBO35223.1"/>
    <property type="molecule type" value="Genomic_DNA"/>
</dbReference>
<name>A0A5K7XL88_9BACT</name>
<evidence type="ECO:0000313" key="3">
    <source>
        <dbReference type="Proteomes" id="UP000326837"/>
    </source>
</evidence>
<dbReference type="InterPro" id="IPR010982">
    <property type="entry name" value="Lambda_DNA-bd_dom_sf"/>
</dbReference>
<dbReference type="Pfam" id="PF13560">
    <property type="entry name" value="HTH_31"/>
    <property type="match status" value="1"/>
</dbReference>
<proteinExistence type="predicted"/>
<dbReference type="AlphaFoldDB" id="A0A5K7XL88"/>
<accession>A0A5K7XL88</accession>
<dbReference type="Proteomes" id="UP000326837">
    <property type="component" value="Chromosome"/>
</dbReference>
<evidence type="ECO:0000259" key="1">
    <source>
        <dbReference type="PROSITE" id="PS50943"/>
    </source>
</evidence>
<evidence type="ECO:0000313" key="2">
    <source>
        <dbReference type="EMBL" id="BBO35223.1"/>
    </source>
</evidence>
<gene>
    <name evidence="2" type="ORF">PLANPX_4835</name>
</gene>
<keyword evidence="3" id="KW-1185">Reference proteome</keyword>
<organism evidence="2 3">
    <name type="scientific">Lacipirellula parvula</name>
    <dbReference type="NCBI Taxonomy" id="2650471"/>
    <lineage>
        <taxon>Bacteria</taxon>
        <taxon>Pseudomonadati</taxon>
        <taxon>Planctomycetota</taxon>
        <taxon>Planctomycetia</taxon>
        <taxon>Pirellulales</taxon>
        <taxon>Lacipirellulaceae</taxon>
        <taxon>Lacipirellula</taxon>
    </lineage>
</organism>
<dbReference type="GO" id="GO:0003677">
    <property type="term" value="F:DNA binding"/>
    <property type="evidence" value="ECO:0007669"/>
    <property type="project" value="InterPro"/>
</dbReference>